<feature type="region of interest" description="Disordered" evidence="1">
    <location>
        <begin position="439"/>
        <end position="466"/>
    </location>
</feature>
<keyword evidence="3" id="KW-1185">Reference proteome</keyword>
<feature type="compositionally biased region" description="Pro residues" evidence="1">
    <location>
        <begin position="569"/>
        <end position="578"/>
    </location>
</feature>
<accession>A0A088S303</accession>
<dbReference type="eggNOG" id="ENOG502RY4W">
    <property type="taxonomic scope" value="Eukaryota"/>
</dbReference>
<protein>
    <submittedName>
        <fullName evidence="2">Uncharacterized protein</fullName>
    </submittedName>
</protein>
<sequence length="738" mass="77305">MNSYRLEVAVKRVSGLNPLIASASSMIAVEVRFLNFPPIMIHPQGYAVGDTVTYNVCHKADFRMCSEQAAANFPAMCQCQLVSVNEGAVAGGARWSCPCLLVPQPGAAAQLSLRTYANYVISNAAGGAVGYADMSCRVLLQDPPSTAPVPISMPAPQASVTPLPVAAPPASALEPSRGTSADQGKPYIVRVVVGESDRHRRPSQATRWDGVQDTSRGHEVTVTRASASDRGQPSRCVSANTAEKGSLLHLLQYDVAYQLQSLSETVAAALHREHDVLTRTPLKGPDKSDALSTSRLTKSIDHHVASIVKVANIVLQVVNQLVDNSPATPRIGASRVVKDMARQMRNPVNKLPLPAEDSIGHYLQYDVLYQLQCLGTNLSYMTVAYRAVLDTPLSSIPVQHVAYCDELGHEIQHLTKQISILVQSCVDGTLSTAALSAAPRPVVQKKDQKQRKANSRSAPQAAAAHLGAHKLSGAAKSFSSTSYSSFSNSRGTSTSSLSSSCLSSSLNRPATPASQPRAPTIVAAPTNPLPAGQSSLAATPTPSAPAQPLPPPPSYATPAATTPRKQTSPSPPTPPPPYTVAAPPAEQTAMSLPTPVGSQMWLSPFNPMDSLGEPTALSQANPLVPRVSHINQANNFQLSTAAPPRDSLHPGSQSTTVYGMTASAFTPQPVLATGGPPALSPQHLSLVPPPLAAPTPLTPPSAAPSPPPMATSKLATPPPIQPQPPVPLTIPIPVPIPP</sequence>
<dbReference type="Proteomes" id="UP000063063">
    <property type="component" value="Chromosome 34"/>
</dbReference>
<feature type="compositionally biased region" description="Low complexity" evidence="1">
    <location>
        <begin position="455"/>
        <end position="466"/>
    </location>
</feature>
<feature type="compositionally biased region" description="Pro residues" evidence="1">
    <location>
        <begin position="542"/>
        <end position="555"/>
    </location>
</feature>
<name>A0A088S303_LEIPA</name>
<feature type="compositionally biased region" description="Low complexity" evidence="1">
    <location>
        <begin position="556"/>
        <end position="568"/>
    </location>
</feature>
<feature type="region of interest" description="Disordered" evidence="1">
    <location>
        <begin position="669"/>
        <end position="738"/>
    </location>
</feature>
<proteinExistence type="predicted"/>
<dbReference type="KEGG" id="lpan:LPMP_343340"/>
<dbReference type="AlphaFoldDB" id="A0A088S303"/>
<dbReference type="OrthoDB" id="267298at2759"/>
<feature type="region of interest" description="Disordered" evidence="1">
    <location>
        <begin position="482"/>
        <end position="583"/>
    </location>
</feature>
<feature type="compositionally biased region" description="Low complexity" evidence="1">
    <location>
        <begin position="482"/>
        <end position="506"/>
    </location>
</feature>
<dbReference type="EMBL" id="CP009403">
    <property type="protein sequence ID" value="AIO01960.1"/>
    <property type="molecule type" value="Genomic_DNA"/>
</dbReference>
<gene>
    <name evidence="2" type="ORF">LPMP_343340</name>
</gene>
<dbReference type="RefSeq" id="XP_010702760.1">
    <property type="nucleotide sequence ID" value="XM_010704458.1"/>
</dbReference>
<dbReference type="GeneID" id="22578839"/>
<evidence type="ECO:0000313" key="2">
    <source>
        <dbReference type="EMBL" id="AIO01960.1"/>
    </source>
</evidence>
<dbReference type="VEuPathDB" id="TriTrypDB:LPMP_343340"/>
<dbReference type="VEuPathDB" id="TriTrypDB:LPAL13_340039900"/>
<feature type="region of interest" description="Disordered" evidence="1">
    <location>
        <begin position="198"/>
        <end position="217"/>
    </location>
</feature>
<feature type="compositionally biased region" description="Pro residues" evidence="1">
    <location>
        <begin position="716"/>
        <end position="738"/>
    </location>
</feature>
<feature type="compositionally biased region" description="Pro residues" evidence="1">
    <location>
        <begin position="687"/>
        <end position="709"/>
    </location>
</feature>
<reference evidence="2 3" key="1">
    <citation type="journal article" date="2015" name="Sci. Rep.">
        <title>The genome of Leishmania panamensis: insights into genomics of the L. (Viannia) subgenus.</title>
        <authorList>
            <person name="Llanes A."/>
            <person name="Restrepo C.M."/>
            <person name="Vecchio G.D."/>
            <person name="Anguizola F.J."/>
            <person name="Lleonart R."/>
        </authorList>
    </citation>
    <scope>NUCLEOTIDE SEQUENCE [LARGE SCALE GENOMIC DNA]</scope>
    <source>
        <strain evidence="2 3">MHOM/PA/94/PSC-1</strain>
    </source>
</reference>
<organism evidence="2 3">
    <name type="scientific">Leishmania panamensis</name>
    <dbReference type="NCBI Taxonomy" id="5679"/>
    <lineage>
        <taxon>Eukaryota</taxon>
        <taxon>Discoba</taxon>
        <taxon>Euglenozoa</taxon>
        <taxon>Kinetoplastea</taxon>
        <taxon>Metakinetoplastina</taxon>
        <taxon>Trypanosomatida</taxon>
        <taxon>Trypanosomatidae</taxon>
        <taxon>Leishmaniinae</taxon>
        <taxon>Leishmania</taxon>
        <taxon>Leishmania guyanensis species complex</taxon>
    </lineage>
</organism>
<evidence type="ECO:0000313" key="3">
    <source>
        <dbReference type="Proteomes" id="UP000063063"/>
    </source>
</evidence>
<evidence type="ECO:0000256" key="1">
    <source>
        <dbReference type="SAM" id="MobiDB-lite"/>
    </source>
</evidence>